<proteinExistence type="predicted"/>
<accession>Q2L043</accession>
<evidence type="ECO:0008006" key="3">
    <source>
        <dbReference type="Google" id="ProtNLM"/>
    </source>
</evidence>
<dbReference type="NCBIfam" id="TIGR03359">
    <property type="entry name" value="VI_chp_6"/>
    <property type="match status" value="1"/>
</dbReference>
<dbReference type="Pfam" id="PF05947">
    <property type="entry name" value="T6SS_TssF"/>
    <property type="match status" value="1"/>
</dbReference>
<organism evidence="1 2">
    <name type="scientific">Bordetella avium (strain 197N)</name>
    <dbReference type="NCBI Taxonomy" id="360910"/>
    <lineage>
        <taxon>Bacteria</taxon>
        <taxon>Pseudomonadati</taxon>
        <taxon>Pseudomonadota</taxon>
        <taxon>Betaproteobacteria</taxon>
        <taxon>Burkholderiales</taxon>
        <taxon>Alcaligenaceae</taxon>
        <taxon>Bordetella</taxon>
    </lineage>
</organism>
<dbReference type="OrthoDB" id="9763676at2"/>
<sequence length="580" mass="64732">MLSDEFLKYYRRELAYLREQGADFAQRYPKVAGKLGLHGGESPDPHVERLLESFAFLSARVHREIDQTLPQLASDLLENLCPALALPVPSMSIAQLHLELSQGKVTAGFSLPKGAELVARSAGKENCRFQTVWDSRLWPLHLRGIRSLDERTLSLELEADAGLTLAELDIRSLRVHLAGDWMEAAPLYEWLVGGVIGTDLIVDDHRVSAGEWREVGFDHGEEALPRHGYAHPAHLLLQEIFAFPRKFHFFDLGLPQGLPLPGSRCEIRVNLRRPLRGNRGPHEGSFKLGCVPIVNLFGSTSEPVALDQKAYEYPLSASWQDSETVEIFRVEKVYLSDPMAERTVEVPNFSSQQHLIQPEPPMFWTSRRQLSFRPNGGTDTFISFIDSRQRAMAPAVPVAYANLWCTNRRLAEQVPAGASLLFEKVRSNLSATCLYEPTAQRDPPLDAGQLWQLAAFVTSQQQSLFEPGGSSQRLQDLMRLFAGSSAREIGMIQGLLSAQATEASIPVSRGSWRGYQLGTDVTLEFDPQAYVGSSPLLLAAGLARFFALTTSINSFVRTQVRLRDEIWRAWPPMSGYEAIL</sequence>
<dbReference type="RefSeq" id="WP_012415971.1">
    <property type="nucleotide sequence ID" value="NC_010645.1"/>
</dbReference>
<protein>
    <recommendedName>
        <fullName evidence="3">Type VI secretion protein</fullName>
    </recommendedName>
</protein>
<dbReference type="InterPro" id="IPR010272">
    <property type="entry name" value="T6SS_TssF"/>
</dbReference>
<dbReference type="Proteomes" id="UP000001977">
    <property type="component" value="Chromosome"/>
</dbReference>
<keyword evidence="2" id="KW-1185">Reference proteome</keyword>
<dbReference type="HOGENOM" id="CLU_028593_2_0_4"/>
<dbReference type="GeneID" id="92936482"/>
<reference evidence="1 2" key="1">
    <citation type="journal article" date="2006" name="J. Bacteriol.">
        <title>Comparison of the genome sequence of the poultry pathogen Bordetella avium with those of B. bronchiseptica, B. pertussis, and B. parapertussis reveals extensive diversity in surface structures associated with host interaction.</title>
        <authorList>
            <person name="Sebaihia M."/>
            <person name="Preston A."/>
            <person name="Maskell D.J."/>
            <person name="Kuzmiak H."/>
            <person name="Connell T.D."/>
            <person name="King N.D."/>
            <person name="Orndorff P.E."/>
            <person name="Miyamoto D.M."/>
            <person name="Thomson N.R."/>
            <person name="Harris D."/>
            <person name="Goble A."/>
            <person name="Lord A."/>
            <person name="Murphy L."/>
            <person name="Quail M.A."/>
            <person name="Rutter S."/>
            <person name="Squares R."/>
            <person name="Squares S."/>
            <person name="Woodward J."/>
            <person name="Parkhill J."/>
            <person name="Temple L.M."/>
        </authorList>
    </citation>
    <scope>NUCLEOTIDE SEQUENCE [LARGE SCALE GENOMIC DNA]</scope>
    <source>
        <strain evidence="1 2">197N</strain>
    </source>
</reference>
<evidence type="ECO:0000313" key="2">
    <source>
        <dbReference type="Proteomes" id="UP000001977"/>
    </source>
</evidence>
<dbReference type="PIRSF" id="PIRSF028304">
    <property type="entry name" value="UCP028304"/>
    <property type="match status" value="1"/>
</dbReference>
<dbReference type="eggNOG" id="COG3519">
    <property type="taxonomic scope" value="Bacteria"/>
</dbReference>
<evidence type="ECO:0000313" key="1">
    <source>
        <dbReference type="EMBL" id="CAJ47874.1"/>
    </source>
</evidence>
<dbReference type="STRING" id="360910.BAV0269"/>
<dbReference type="AlphaFoldDB" id="Q2L043"/>
<dbReference type="PANTHER" id="PTHR35370">
    <property type="entry name" value="CYTOPLASMIC PROTEIN-RELATED-RELATED"/>
    <property type="match status" value="1"/>
</dbReference>
<dbReference type="KEGG" id="bav:BAV0269"/>
<name>Q2L043_BORA1</name>
<dbReference type="PANTHER" id="PTHR35370:SF1">
    <property type="entry name" value="TYPE VI SECRETION SYSTEM COMPONENT TSSF1"/>
    <property type="match status" value="1"/>
</dbReference>
<dbReference type="EMBL" id="AM167904">
    <property type="protein sequence ID" value="CAJ47874.1"/>
    <property type="molecule type" value="Genomic_DNA"/>
</dbReference>
<gene>
    <name evidence="1" type="ordered locus">BAV0269</name>
</gene>